<gene>
    <name evidence="1" type="ORF">NUW58_g6063</name>
</gene>
<reference evidence="1" key="1">
    <citation type="submission" date="2022-10" db="EMBL/GenBank/DDBJ databases">
        <title>Genome Sequence of Xylaria curta.</title>
        <authorList>
            <person name="Buettner E."/>
        </authorList>
    </citation>
    <scope>NUCLEOTIDE SEQUENCE</scope>
    <source>
        <strain evidence="1">Babe10</strain>
    </source>
</reference>
<comment type="caution">
    <text evidence="1">The sequence shown here is derived from an EMBL/GenBank/DDBJ whole genome shotgun (WGS) entry which is preliminary data.</text>
</comment>
<sequence>MATPHPLSAAALFNLKDWVVVVTGGGTGVGLMMAQALAANGARVYITGRRADVLETSARVHGAREKLGENGGGIFPLVMDVTDKESIKNAVGKIEAKEGYLNVLVNNAGVWKNRPAATPADGPEAFGAAMFAEEAESHWQQSFLTNTTSPYFVTAAFLPLLAKAVSSPTKQVGNVINNASIGGLLRMTQGRQYSYNVSKAAAIHLTRQMAFDLSHENINIRVNGLALGYFPSEMTAGGSNDENESSYDVDGFRGFMEGMGVKIIKRMGTARELASVSTFCSSLFPLVPIRPKDS</sequence>
<dbReference type="Proteomes" id="UP001143856">
    <property type="component" value="Unassembled WGS sequence"/>
</dbReference>
<name>A0ACC1NZR8_9PEZI</name>
<organism evidence="1 2">
    <name type="scientific">Xylaria curta</name>
    <dbReference type="NCBI Taxonomy" id="42375"/>
    <lineage>
        <taxon>Eukaryota</taxon>
        <taxon>Fungi</taxon>
        <taxon>Dikarya</taxon>
        <taxon>Ascomycota</taxon>
        <taxon>Pezizomycotina</taxon>
        <taxon>Sordariomycetes</taxon>
        <taxon>Xylariomycetidae</taxon>
        <taxon>Xylariales</taxon>
        <taxon>Xylariaceae</taxon>
        <taxon>Xylaria</taxon>
    </lineage>
</organism>
<proteinExistence type="predicted"/>
<evidence type="ECO:0000313" key="2">
    <source>
        <dbReference type="Proteomes" id="UP001143856"/>
    </source>
</evidence>
<dbReference type="EMBL" id="JAPDGR010001297">
    <property type="protein sequence ID" value="KAJ2984430.1"/>
    <property type="molecule type" value="Genomic_DNA"/>
</dbReference>
<keyword evidence="2" id="KW-1185">Reference proteome</keyword>
<accession>A0ACC1NZR8</accession>
<evidence type="ECO:0000313" key="1">
    <source>
        <dbReference type="EMBL" id="KAJ2984430.1"/>
    </source>
</evidence>
<protein>
    <submittedName>
        <fullName evidence="1">Uncharacterized protein</fullName>
    </submittedName>
</protein>